<protein>
    <recommendedName>
        <fullName evidence="15 16">Type III pantothenate kinase</fullName>
        <ecNumber evidence="6 16">2.7.1.33</ecNumber>
    </recommendedName>
    <alternativeName>
        <fullName evidence="16">PanK-III</fullName>
    </alternativeName>
    <alternativeName>
        <fullName evidence="16">Pantothenic acid kinase</fullName>
    </alternativeName>
</protein>
<dbReference type="EC" id="2.7.1.33" evidence="6 16"/>
<evidence type="ECO:0000256" key="11">
    <source>
        <dbReference type="ARBA" id="ARBA00022840"/>
    </source>
</evidence>
<comment type="caution">
    <text evidence="17">The sequence shown here is derived from an EMBL/GenBank/DDBJ whole genome shotgun (WGS) entry which is preliminary data.</text>
</comment>
<dbReference type="PANTHER" id="PTHR34265">
    <property type="entry name" value="TYPE III PANTOTHENATE KINASE"/>
    <property type="match status" value="1"/>
</dbReference>
<name>A0A4S3K085_9GAMM</name>
<comment type="function">
    <text evidence="16">Catalyzes the phosphorylation of pantothenate (Pan), the first step in CoA biosynthesis.</text>
</comment>
<feature type="binding site" evidence="16">
    <location>
        <position position="119"/>
    </location>
    <ligand>
        <name>K(+)</name>
        <dbReference type="ChEBI" id="CHEBI:29103"/>
    </ligand>
</feature>
<dbReference type="InterPro" id="IPR043129">
    <property type="entry name" value="ATPase_NBD"/>
</dbReference>
<keyword evidence="11 16" id="KW-0067">ATP-binding</keyword>
<keyword evidence="7 16" id="KW-0963">Cytoplasm</keyword>
<comment type="subunit">
    <text evidence="5 16">Homodimer.</text>
</comment>
<dbReference type="EMBL" id="SOBT01000009">
    <property type="protein sequence ID" value="TDU28374.1"/>
    <property type="molecule type" value="Genomic_DNA"/>
</dbReference>
<evidence type="ECO:0000256" key="1">
    <source>
        <dbReference type="ARBA" id="ARBA00001206"/>
    </source>
</evidence>
<dbReference type="PANTHER" id="PTHR34265:SF1">
    <property type="entry name" value="TYPE III PANTOTHENATE KINASE"/>
    <property type="match status" value="1"/>
</dbReference>
<feature type="binding site" evidence="16">
    <location>
        <position position="122"/>
    </location>
    <ligand>
        <name>ATP</name>
        <dbReference type="ChEBI" id="CHEBI:30616"/>
    </ligand>
</feature>
<comment type="cofactor">
    <cofactor evidence="16">
        <name>NH4(+)</name>
        <dbReference type="ChEBI" id="CHEBI:28938"/>
    </cofactor>
    <cofactor evidence="16">
        <name>K(+)</name>
        <dbReference type="ChEBI" id="CHEBI:29103"/>
    </cofactor>
    <text evidence="16">A monovalent cation. Ammonium or potassium.</text>
</comment>
<evidence type="ECO:0000256" key="10">
    <source>
        <dbReference type="ARBA" id="ARBA00022777"/>
    </source>
</evidence>
<dbReference type="HAMAP" id="MF_01274">
    <property type="entry name" value="Pantothen_kinase_3"/>
    <property type="match status" value="1"/>
</dbReference>
<dbReference type="CDD" id="cd24015">
    <property type="entry name" value="ASKHA_NBD_PanK-III"/>
    <property type="match status" value="1"/>
</dbReference>
<keyword evidence="13 16" id="KW-0173">Coenzyme A biosynthesis</keyword>
<feature type="binding site" evidence="16">
    <location>
        <begin position="5"/>
        <end position="12"/>
    </location>
    <ligand>
        <name>ATP</name>
        <dbReference type="ChEBI" id="CHEBI:30616"/>
    </ligand>
</feature>
<dbReference type="OrthoDB" id="9781305at2"/>
<feature type="binding site" evidence="16">
    <location>
        <position position="174"/>
    </location>
    <ligand>
        <name>substrate</name>
    </ligand>
</feature>
<dbReference type="AlphaFoldDB" id="A0A4S3K085"/>
<keyword evidence="12 16" id="KW-0630">Potassium</keyword>
<dbReference type="UniPathway" id="UPA00241">
    <property type="reaction ID" value="UER00352"/>
</dbReference>
<reference evidence="17 18" key="1">
    <citation type="submission" date="2019-03" db="EMBL/GenBank/DDBJ databases">
        <title>Genomic Encyclopedia of Type Strains, Phase IV (KMG-IV): sequencing the most valuable type-strain genomes for metagenomic binning, comparative biology and taxonomic classification.</title>
        <authorList>
            <person name="Goeker M."/>
        </authorList>
    </citation>
    <scope>NUCLEOTIDE SEQUENCE [LARGE SCALE GENOMIC DNA]</scope>
    <source>
        <strain evidence="17 18">DSM 26377</strain>
    </source>
</reference>
<keyword evidence="16" id="KW-0479">Metal-binding</keyword>
<dbReference type="RefSeq" id="WP_133881925.1">
    <property type="nucleotide sequence ID" value="NZ_MWIN01000029.1"/>
</dbReference>
<evidence type="ECO:0000313" key="17">
    <source>
        <dbReference type="EMBL" id="TDU28374.1"/>
    </source>
</evidence>
<accession>A0A4S3K085</accession>
<evidence type="ECO:0000256" key="7">
    <source>
        <dbReference type="ARBA" id="ARBA00022490"/>
    </source>
</evidence>
<keyword evidence="10 16" id="KW-0418">Kinase</keyword>
<evidence type="ECO:0000313" key="18">
    <source>
        <dbReference type="Proteomes" id="UP000295341"/>
    </source>
</evidence>
<evidence type="ECO:0000256" key="4">
    <source>
        <dbReference type="ARBA" id="ARBA00005225"/>
    </source>
</evidence>
<dbReference type="InterPro" id="IPR004619">
    <property type="entry name" value="Type_III_PanK"/>
</dbReference>
<comment type="catalytic activity">
    <reaction evidence="1 16">
        <text>(R)-pantothenate + ATP = (R)-4'-phosphopantothenate + ADP + H(+)</text>
        <dbReference type="Rhea" id="RHEA:16373"/>
        <dbReference type="ChEBI" id="CHEBI:10986"/>
        <dbReference type="ChEBI" id="CHEBI:15378"/>
        <dbReference type="ChEBI" id="CHEBI:29032"/>
        <dbReference type="ChEBI" id="CHEBI:30616"/>
        <dbReference type="ChEBI" id="CHEBI:456216"/>
        <dbReference type="EC" id="2.7.1.33"/>
    </reaction>
</comment>
<comment type="pathway">
    <text evidence="4 16">Cofactor biosynthesis; coenzyme A biosynthesis; CoA from (R)-pantothenate: step 1/5.</text>
</comment>
<evidence type="ECO:0000256" key="3">
    <source>
        <dbReference type="ARBA" id="ARBA00004496"/>
    </source>
</evidence>
<dbReference type="GO" id="GO:0005524">
    <property type="term" value="F:ATP binding"/>
    <property type="evidence" value="ECO:0007669"/>
    <property type="project" value="UniProtKB-UniRule"/>
</dbReference>
<dbReference type="GO" id="GO:0015937">
    <property type="term" value="P:coenzyme A biosynthetic process"/>
    <property type="evidence" value="ECO:0007669"/>
    <property type="project" value="UniProtKB-UniRule"/>
</dbReference>
<organism evidence="17 18">
    <name type="scientific">Panacagrimonas perspica</name>
    <dbReference type="NCBI Taxonomy" id="381431"/>
    <lineage>
        <taxon>Bacteria</taxon>
        <taxon>Pseudomonadati</taxon>
        <taxon>Pseudomonadota</taxon>
        <taxon>Gammaproteobacteria</taxon>
        <taxon>Nevskiales</taxon>
        <taxon>Nevskiaceae</taxon>
        <taxon>Panacagrimonas</taxon>
    </lineage>
</organism>
<evidence type="ECO:0000256" key="5">
    <source>
        <dbReference type="ARBA" id="ARBA00011738"/>
    </source>
</evidence>
<gene>
    <name evidence="16" type="primary">coaX</name>
    <name evidence="17" type="ORF">DFR24_2743</name>
</gene>
<evidence type="ECO:0000256" key="2">
    <source>
        <dbReference type="ARBA" id="ARBA00001958"/>
    </source>
</evidence>
<feature type="active site" description="Proton acceptor" evidence="16">
    <location>
        <position position="99"/>
    </location>
</feature>
<dbReference type="Gene3D" id="3.30.420.40">
    <property type="match status" value="2"/>
</dbReference>
<evidence type="ECO:0000256" key="13">
    <source>
        <dbReference type="ARBA" id="ARBA00022993"/>
    </source>
</evidence>
<keyword evidence="18" id="KW-1185">Reference proteome</keyword>
<dbReference type="SUPFAM" id="SSF53067">
    <property type="entry name" value="Actin-like ATPase domain"/>
    <property type="match status" value="2"/>
</dbReference>
<evidence type="ECO:0000256" key="6">
    <source>
        <dbReference type="ARBA" id="ARBA00012102"/>
    </source>
</evidence>
<evidence type="ECO:0000256" key="9">
    <source>
        <dbReference type="ARBA" id="ARBA00022741"/>
    </source>
</evidence>
<dbReference type="NCBIfam" id="TIGR00671">
    <property type="entry name" value="baf"/>
    <property type="match status" value="1"/>
</dbReference>
<dbReference type="GO" id="GO:0004594">
    <property type="term" value="F:pantothenate kinase activity"/>
    <property type="evidence" value="ECO:0007669"/>
    <property type="project" value="UniProtKB-UniRule"/>
</dbReference>
<feature type="binding site" evidence="16">
    <location>
        <position position="90"/>
    </location>
    <ligand>
        <name>substrate</name>
    </ligand>
</feature>
<evidence type="ECO:0000256" key="8">
    <source>
        <dbReference type="ARBA" id="ARBA00022679"/>
    </source>
</evidence>
<keyword evidence="9 16" id="KW-0547">Nucleotide-binding</keyword>
<evidence type="ECO:0000256" key="16">
    <source>
        <dbReference type="HAMAP-Rule" id="MF_01274"/>
    </source>
</evidence>
<sequence>MLLLDVGNTRIKWAETTQGVIFNTGAATHAGKPADALSILGVDEPEQIWISSVAGPAHDLALTKVCVARWQISPNFARTKPEQLGLRNGYAEPLRLGADRWLAMIAAWADTPADCIVVDAGTALTVDAIGADGQHRGGIIAAGLQTSEKAVLGATRFPTRQTPLTVHAGLGLDTEACVRQGAMLSALGAIDRASAQLPGARRVITGGDAQVLHPHLGGDWQLRPCLVLEGLLLVAQAA</sequence>
<dbReference type="GO" id="GO:0005737">
    <property type="term" value="C:cytoplasm"/>
    <property type="evidence" value="ECO:0007669"/>
    <property type="project" value="UniProtKB-SubCell"/>
</dbReference>
<comment type="similarity">
    <text evidence="14 16">Belongs to the type III pantothenate kinase family.</text>
</comment>
<proteinExistence type="inferred from homology"/>
<evidence type="ECO:0000256" key="12">
    <source>
        <dbReference type="ARBA" id="ARBA00022958"/>
    </source>
</evidence>
<dbReference type="Proteomes" id="UP000295341">
    <property type="component" value="Unassembled WGS sequence"/>
</dbReference>
<comment type="cofactor">
    <cofactor evidence="2">
        <name>K(+)</name>
        <dbReference type="ChEBI" id="CHEBI:29103"/>
    </cofactor>
</comment>
<evidence type="ECO:0000256" key="15">
    <source>
        <dbReference type="ARBA" id="ARBA00040883"/>
    </source>
</evidence>
<comment type="subcellular location">
    <subcellularLocation>
        <location evidence="3 16">Cytoplasm</location>
    </subcellularLocation>
</comment>
<feature type="binding site" evidence="16">
    <location>
        <begin position="97"/>
        <end position="100"/>
    </location>
    <ligand>
        <name>substrate</name>
    </ligand>
</feature>
<keyword evidence="8 16" id="KW-0808">Transferase</keyword>
<dbReference type="GO" id="GO:0046872">
    <property type="term" value="F:metal ion binding"/>
    <property type="evidence" value="ECO:0007669"/>
    <property type="project" value="UniProtKB-KW"/>
</dbReference>
<dbReference type="Pfam" id="PF03309">
    <property type="entry name" value="Pan_kinase"/>
    <property type="match status" value="1"/>
</dbReference>
<evidence type="ECO:0000256" key="14">
    <source>
        <dbReference type="ARBA" id="ARBA00038036"/>
    </source>
</evidence>